<keyword evidence="2" id="KW-0548">Nucleotidyltransferase</keyword>
<accession>A0A7C4E2N5</accession>
<protein>
    <recommendedName>
        <fullName evidence="3">Nucleotidyl transferase domain-containing protein</fullName>
    </recommendedName>
</protein>
<feature type="domain" description="Nucleotidyl transferase" evidence="3">
    <location>
        <begin position="3"/>
        <end position="234"/>
    </location>
</feature>
<reference evidence="5" key="1">
    <citation type="journal article" date="2020" name="mSystems">
        <title>Genome- and Community-Level Interaction Insights into Carbon Utilization and Element Cycling Functions of Hydrothermarchaeota in Hydrothermal Sediment.</title>
        <authorList>
            <person name="Zhou Z."/>
            <person name="Liu Y."/>
            <person name="Xu W."/>
            <person name="Pan J."/>
            <person name="Luo Z.H."/>
            <person name="Li M."/>
        </authorList>
    </citation>
    <scope>NUCLEOTIDE SEQUENCE [LARGE SCALE GENOMIC DNA]</scope>
    <source>
        <strain evidence="5">SpSt-613</strain>
        <strain evidence="4">SpSt-669</strain>
    </source>
</reference>
<dbReference type="EMBL" id="DTCM01000056">
    <property type="protein sequence ID" value="HGL40861.1"/>
    <property type="molecule type" value="Genomic_DNA"/>
</dbReference>
<dbReference type="Gene3D" id="3.90.550.10">
    <property type="entry name" value="Spore Coat Polysaccharide Biosynthesis Protein SpsA, Chain A"/>
    <property type="match status" value="1"/>
</dbReference>
<evidence type="ECO:0000313" key="5">
    <source>
        <dbReference type="EMBL" id="HGN90486.1"/>
    </source>
</evidence>
<dbReference type="InterPro" id="IPR050065">
    <property type="entry name" value="GlmU-like"/>
</dbReference>
<dbReference type="EMBL" id="DTAD01000055">
    <property type="protein sequence ID" value="HGN90486.1"/>
    <property type="molecule type" value="Genomic_DNA"/>
</dbReference>
<dbReference type="Gene3D" id="2.160.10.10">
    <property type="entry name" value="Hexapeptide repeat proteins"/>
    <property type="match status" value="1"/>
</dbReference>
<comment type="caution">
    <text evidence="5">The sequence shown here is derived from an EMBL/GenBank/DDBJ whole genome shotgun (WGS) entry which is preliminary data.</text>
</comment>
<name>A0A7C4E2N5_CALS0</name>
<gene>
    <name evidence="5" type="ORF">ENT82_05100</name>
    <name evidence="4" type="ORF">ENU43_04265</name>
</gene>
<keyword evidence="1" id="KW-0808">Transferase</keyword>
<evidence type="ECO:0000259" key="3">
    <source>
        <dbReference type="Pfam" id="PF00483"/>
    </source>
</evidence>
<dbReference type="SUPFAM" id="SSF53448">
    <property type="entry name" value="Nucleotide-diphospho-sugar transferases"/>
    <property type="match status" value="1"/>
</dbReference>
<organism evidence="5">
    <name type="scientific">Caldiarchaeum subterraneum</name>
    <dbReference type="NCBI Taxonomy" id="311458"/>
    <lineage>
        <taxon>Archaea</taxon>
        <taxon>Nitrososphaerota</taxon>
        <taxon>Candidatus Caldarchaeales</taxon>
        <taxon>Candidatus Caldarchaeaceae</taxon>
        <taxon>Candidatus Caldarchaeum</taxon>
    </lineage>
</organism>
<dbReference type="Pfam" id="PF00483">
    <property type="entry name" value="NTP_transferase"/>
    <property type="match status" value="1"/>
</dbReference>
<proteinExistence type="predicted"/>
<dbReference type="PANTHER" id="PTHR43584">
    <property type="entry name" value="NUCLEOTIDYL TRANSFERASE"/>
    <property type="match status" value="1"/>
</dbReference>
<evidence type="ECO:0000313" key="4">
    <source>
        <dbReference type="EMBL" id="HGL40861.1"/>
    </source>
</evidence>
<evidence type="ECO:0000256" key="2">
    <source>
        <dbReference type="ARBA" id="ARBA00022695"/>
    </source>
</evidence>
<dbReference type="InterPro" id="IPR029044">
    <property type="entry name" value="Nucleotide-diphossugar_trans"/>
</dbReference>
<evidence type="ECO:0000256" key="1">
    <source>
        <dbReference type="ARBA" id="ARBA00022679"/>
    </source>
</evidence>
<dbReference type="AlphaFoldDB" id="A0A7C4E2N5"/>
<dbReference type="GO" id="GO:0016779">
    <property type="term" value="F:nucleotidyltransferase activity"/>
    <property type="evidence" value="ECO:0007669"/>
    <property type="project" value="UniProtKB-KW"/>
</dbReference>
<dbReference type="PANTHER" id="PTHR43584:SF8">
    <property type="entry name" value="N-ACETYLMURAMATE ALPHA-1-PHOSPHATE URIDYLYLTRANSFERASE"/>
    <property type="match status" value="1"/>
</dbReference>
<sequence>MLKAVVFAAGYGKRLRPLTVNRPKHVLPVAGKPLIRWVVEALFAAGIDDVGVLVGYHGQDAVEALKRLHRPRLTFIEQKKLLGTGQALKECREFLEDEDVFLVVYGDVTVNDEVLRRLLGFWRRGGFDSVLAAVEMEESRRFGSIKLEGERLVKIEEKTGAGKIVNAGIYIFSKHIFKALEQVGFSERGEIELTDAVNQMAAQGHVVGVKVFDRGWWFDVGLPADYLKVNHVYLSNLLGEAFSIDEGALLGEAVEIKGPVMVEEGCVIESGSVLEGPCYVCRGSFIGSGSRVRGSVVLEKCFLGPDSYLENSVLGEGSVFSEGVEVLSSSFPAYVSEPGFRAEKRLKIV</sequence>
<dbReference type="InterPro" id="IPR005835">
    <property type="entry name" value="NTP_transferase_dom"/>
</dbReference>